<evidence type="ECO:0000256" key="2">
    <source>
        <dbReference type="ARBA" id="ARBA00022741"/>
    </source>
</evidence>
<dbReference type="EMBL" id="CP002355">
    <property type="protein sequence ID" value="ADR34503.1"/>
    <property type="molecule type" value="Genomic_DNA"/>
</dbReference>
<dbReference type="AlphaFoldDB" id="E4U1N0"/>
<dbReference type="KEGG" id="sku:Sulku_1843"/>
<dbReference type="GO" id="GO:0005737">
    <property type="term" value="C:cytoplasm"/>
    <property type="evidence" value="ECO:0007669"/>
    <property type="project" value="UniProtKB-SubCell"/>
</dbReference>
<comment type="subunit">
    <text evidence="6">Forms polymers.</text>
</comment>
<comment type="function">
    <text evidence="6">Forms membrane-associated dynamic filaments that are essential for cell shape determination. Acts by regulating cell wall synthesis and cell elongation, and thus cell shape. A feedback loop between cell geometry and MreB localization may maintain elongated cell shape by targeting cell wall growth to regions of negative cell wall curvature.</text>
</comment>
<feature type="binding site" evidence="6">
    <location>
        <begin position="215"/>
        <end position="218"/>
    </location>
    <ligand>
        <name>ATP</name>
        <dbReference type="ChEBI" id="CHEBI:30616"/>
    </ligand>
</feature>
<dbReference type="Proteomes" id="UP000008721">
    <property type="component" value="Chromosome"/>
</dbReference>
<dbReference type="GO" id="GO:0005524">
    <property type="term" value="F:ATP binding"/>
    <property type="evidence" value="ECO:0007669"/>
    <property type="project" value="UniProtKB-KW"/>
</dbReference>
<dbReference type="CDD" id="cd10225">
    <property type="entry name" value="ASKHA_NBD_MreB-like"/>
    <property type="match status" value="1"/>
</dbReference>
<keyword evidence="8" id="KW-1185">Reference proteome</keyword>
<dbReference type="GO" id="GO:0008360">
    <property type="term" value="P:regulation of cell shape"/>
    <property type="evidence" value="ECO:0007669"/>
    <property type="project" value="UniProtKB-UniRule"/>
</dbReference>
<reference evidence="7 8" key="1">
    <citation type="journal article" date="2012" name="Stand. Genomic Sci.">
        <title>Complete genome sequence of the sulfur compounds oxidizing chemolithoautotroph Sulfuricurvum kujiense type strain (YK-1(T)).</title>
        <authorList>
            <person name="Han C."/>
            <person name="Kotsyurbenko O."/>
            <person name="Chertkov O."/>
            <person name="Held B."/>
            <person name="Lapidus A."/>
            <person name="Nolan M."/>
            <person name="Lucas S."/>
            <person name="Hammon N."/>
            <person name="Deshpande S."/>
            <person name="Cheng J.F."/>
            <person name="Tapia R."/>
            <person name="Goodwin L.A."/>
            <person name="Pitluck S."/>
            <person name="Liolios K."/>
            <person name="Pagani I."/>
            <person name="Ivanova N."/>
            <person name="Mavromatis K."/>
            <person name="Mikhailova N."/>
            <person name="Pati A."/>
            <person name="Chen A."/>
            <person name="Palaniappan K."/>
            <person name="Land M."/>
            <person name="Hauser L."/>
            <person name="Chang Y.J."/>
            <person name="Jeffries C.D."/>
            <person name="Brambilla E.M."/>
            <person name="Rohde M."/>
            <person name="Spring S."/>
            <person name="Sikorski J."/>
            <person name="Goker M."/>
            <person name="Woyke T."/>
            <person name="Bristow J."/>
            <person name="Eisen J.A."/>
            <person name="Markowitz V."/>
            <person name="Hugenholtz P."/>
            <person name="Kyrpides N.C."/>
            <person name="Klenk H.P."/>
            <person name="Detter J.C."/>
        </authorList>
    </citation>
    <scope>NUCLEOTIDE SEQUENCE [LARGE SCALE GENOMIC DNA]</scope>
    <source>
        <strain evidence="8">ATCC BAA-921 / DSM 16994 / JCM 11577 / YK-1</strain>
    </source>
</reference>
<accession>E4U1N0</accession>
<evidence type="ECO:0000256" key="3">
    <source>
        <dbReference type="ARBA" id="ARBA00022840"/>
    </source>
</evidence>
<dbReference type="HAMAP" id="MF_02207">
    <property type="entry name" value="MreB"/>
    <property type="match status" value="1"/>
</dbReference>
<dbReference type="InterPro" id="IPR056546">
    <property type="entry name" value="MreB_MamK-like"/>
</dbReference>
<feature type="binding site" evidence="6">
    <location>
        <begin position="20"/>
        <end position="22"/>
    </location>
    <ligand>
        <name>ATP</name>
        <dbReference type="ChEBI" id="CHEBI:30616"/>
    </ligand>
</feature>
<dbReference type="NCBIfam" id="NF010539">
    <property type="entry name" value="PRK13927.1"/>
    <property type="match status" value="1"/>
</dbReference>
<dbReference type="Pfam" id="PF06723">
    <property type="entry name" value="MreB_Mbl"/>
    <property type="match status" value="1"/>
</dbReference>
<dbReference type="InterPro" id="IPR043129">
    <property type="entry name" value="ATPase_NBD"/>
</dbReference>
<dbReference type="SUPFAM" id="SSF53067">
    <property type="entry name" value="Actin-like ATPase domain"/>
    <property type="match status" value="2"/>
</dbReference>
<evidence type="ECO:0000313" key="8">
    <source>
        <dbReference type="Proteomes" id="UP000008721"/>
    </source>
</evidence>
<keyword evidence="3 6" id="KW-0067">ATP-binding</keyword>
<evidence type="ECO:0000256" key="6">
    <source>
        <dbReference type="HAMAP-Rule" id="MF_02207"/>
    </source>
</evidence>
<keyword evidence="1 6" id="KW-0963">Cytoplasm</keyword>
<dbReference type="RefSeq" id="WP_013460700.1">
    <property type="nucleotide sequence ID" value="NC_014762.1"/>
</dbReference>
<dbReference type="NCBIfam" id="TIGR00904">
    <property type="entry name" value="mreB"/>
    <property type="match status" value="1"/>
</dbReference>
<comment type="similarity">
    <text evidence="5 6">Belongs to the FtsA/MreB family.</text>
</comment>
<proteinExistence type="inferred from homology"/>
<feature type="binding site" evidence="6">
    <location>
        <begin position="295"/>
        <end position="298"/>
    </location>
    <ligand>
        <name>ATP</name>
        <dbReference type="ChEBI" id="CHEBI:30616"/>
    </ligand>
</feature>
<dbReference type="PANTHER" id="PTHR42749:SF1">
    <property type="entry name" value="CELL SHAPE-DETERMINING PROTEIN MREB"/>
    <property type="match status" value="1"/>
</dbReference>
<dbReference type="PRINTS" id="PR01652">
    <property type="entry name" value="SHAPEPROTEIN"/>
</dbReference>
<feature type="binding site" evidence="6">
    <location>
        <begin position="167"/>
        <end position="169"/>
    </location>
    <ligand>
        <name>ATP</name>
        <dbReference type="ChEBI" id="CHEBI:30616"/>
    </ligand>
</feature>
<dbReference type="OrthoDB" id="9768127at2"/>
<dbReference type="InterPro" id="IPR004753">
    <property type="entry name" value="MreB"/>
</dbReference>
<name>E4U1N0_SULKY</name>
<evidence type="ECO:0000313" key="7">
    <source>
        <dbReference type="EMBL" id="ADR34503.1"/>
    </source>
</evidence>
<protein>
    <recommendedName>
        <fullName evidence="6">Cell shape-determining protein MreB</fullName>
    </recommendedName>
</protein>
<dbReference type="Gene3D" id="3.30.420.40">
    <property type="match status" value="3"/>
</dbReference>
<evidence type="ECO:0000256" key="1">
    <source>
        <dbReference type="ARBA" id="ARBA00022490"/>
    </source>
</evidence>
<gene>
    <name evidence="6" type="primary">mreB</name>
    <name evidence="7" type="ordered locus">Sulku_1843</name>
</gene>
<dbReference type="GO" id="GO:0000902">
    <property type="term" value="P:cell morphogenesis"/>
    <property type="evidence" value="ECO:0007669"/>
    <property type="project" value="InterPro"/>
</dbReference>
<dbReference type="HOGENOM" id="CLU_052037_0_0_7"/>
<dbReference type="PANTHER" id="PTHR42749">
    <property type="entry name" value="CELL SHAPE-DETERMINING PROTEIN MREB"/>
    <property type="match status" value="1"/>
</dbReference>
<evidence type="ECO:0000256" key="5">
    <source>
        <dbReference type="ARBA" id="ARBA00023458"/>
    </source>
</evidence>
<comment type="subcellular location">
    <subcellularLocation>
        <location evidence="6">Cytoplasm</location>
    </subcellularLocation>
    <text evidence="6">Membrane-associated.</text>
</comment>
<evidence type="ECO:0000256" key="4">
    <source>
        <dbReference type="ARBA" id="ARBA00022960"/>
    </source>
</evidence>
<organism evidence="7 8">
    <name type="scientific">Sulfuricurvum kujiense (strain ATCC BAA-921 / DSM 16994 / JCM 11577 / YK-1)</name>
    <dbReference type="NCBI Taxonomy" id="709032"/>
    <lineage>
        <taxon>Bacteria</taxon>
        <taxon>Pseudomonadati</taxon>
        <taxon>Campylobacterota</taxon>
        <taxon>Epsilonproteobacteria</taxon>
        <taxon>Campylobacterales</taxon>
        <taxon>Sulfurimonadaceae</taxon>
        <taxon>Sulfuricurvum</taxon>
    </lineage>
</organism>
<keyword evidence="4 6" id="KW-0133">Cell shape</keyword>
<sequence length="345" mass="37701">MLFNKLIGMFSNDLSIDLGTANTLVISKGKGIIINEPSVVAVKTEKYGQQRVLAVGREAKEMVGKTPGNIKAIRPMRDGVIADFDMTEKMIRKFIEKAHGRTSLISPRIIICIPYGLTQVERKAVRESAMSAGAREVYLIDEPMAAAIGAGIDIREPKGNIIVDIGGGTTEIGVISLGGLVLCRSIRVAGDKIDRAIMDYIKRKYNLLIGERIAEDIKINIGTAMPLAQELKMIINGRDQVEGLLTSIELTSEDAREAMREPLKEILEALRDVLENMPPDLAGDIVNNGVILTGGGALIRQLDKYLSEIIKIPVYVADEPLLCVARGTGRALEEIDQLHELFDNE</sequence>
<dbReference type="eggNOG" id="COG1077">
    <property type="taxonomic scope" value="Bacteria"/>
</dbReference>
<keyword evidence="2 6" id="KW-0547">Nucleotide-binding</keyword>
<dbReference type="STRING" id="709032.Sulku_1843"/>